<sequence>MCNGEAIRVTSVDIVMTKTDDTNAYCKCIITQNGATELFLGHNEASSIVERRVNIVSFHIGVDSTHVTWLGLGGRAGGRAGGQAGGRGGP</sequence>
<accession>A0AAD9MRG5</accession>
<proteinExistence type="predicted"/>
<name>A0AAD9MRG5_RIDPI</name>
<keyword evidence="2" id="KW-1185">Reference proteome</keyword>
<gene>
    <name evidence="1" type="ORF">NP493_5835g00000</name>
</gene>
<protein>
    <submittedName>
        <fullName evidence="1">Uncharacterized protein</fullName>
    </submittedName>
</protein>
<dbReference type="Proteomes" id="UP001209878">
    <property type="component" value="Unassembled WGS sequence"/>
</dbReference>
<dbReference type="EMBL" id="JAODUO010005823">
    <property type="protein sequence ID" value="KAK2140334.1"/>
    <property type="molecule type" value="Genomic_DNA"/>
</dbReference>
<reference evidence="1" key="1">
    <citation type="journal article" date="2023" name="Mol. Biol. Evol.">
        <title>Third-Generation Sequencing Reveals the Adaptive Role of the Epigenome in Three Deep-Sea Polychaetes.</title>
        <authorList>
            <person name="Perez M."/>
            <person name="Aroh O."/>
            <person name="Sun Y."/>
            <person name="Lan Y."/>
            <person name="Juniper S.K."/>
            <person name="Young C.R."/>
            <person name="Angers B."/>
            <person name="Qian P.Y."/>
        </authorList>
    </citation>
    <scope>NUCLEOTIDE SEQUENCE</scope>
    <source>
        <strain evidence="1">R07B-5</strain>
    </source>
</reference>
<organism evidence="1 2">
    <name type="scientific">Ridgeia piscesae</name>
    <name type="common">Tubeworm</name>
    <dbReference type="NCBI Taxonomy" id="27915"/>
    <lineage>
        <taxon>Eukaryota</taxon>
        <taxon>Metazoa</taxon>
        <taxon>Spiralia</taxon>
        <taxon>Lophotrochozoa</taxon>
        <taxon>Annelida</taxon>
        <taxon>Polychaeta</taxon>
        <taxon>Sedentaria</taxon>
        <taxon>Canalipalpata</taxon>
        <taxon>Sabellida</taxon>
        <taxon>Siboglinidae</taxon>
        <taxon>Ridgeia</taxon>
    </lineage>
</organism>
<evidence type="ECO:0000313" key="1">
    <source>
        <dbReference type="EMBL" id="KAK2140334.1"/>
    </source>
</evidence>
<evidence type="ECO:0000313" key="2">
    <source>
        <dbReference type="Proteomes" id="UP001209878"/>
    </source>
</evidence>
<comment type="caution">
    <text evidence="1">The sequence shown here is derived from an EMBL/GenBank/DDBJ whole genome shotgun (WGS) entry which is preliminary data.</text>
</comment>
<dbReference type="AlphaFoldDB" id="A0AAD9MRG5"/>